<dbReference type="InterPro" id="IPR002015">
    <property type="entry name" value="Proteasome/cyclosome_rpt"/>
</dbReference>
<dbReference type="InterPro" id="IPR040892">
    <property type="entry name" value="RPN1_N"/>
</dbReference>
<dbReference type="Pfam" id="PF18051">
    <property type="entry name" value="RPN1_C"/>
    <property type="match status" value="1"/>
</dbReference>
<comment type="similarity">
    <text evidence="2 7">Belongs to the proteasome subunit S2 family.</text>
</comment>
<dbReference type="GO" id="GO:0030234">
    <property type="term" value="F:enzyme regulator activity"/>
    <property type="evidence" value="ECO:0007669"/>
    <property type="project" value="UniProtKB-UniRule"/>
</dbReference>
<name>A0A6G0Z6N2_APHCR</name>
<dbReference type="GO" id="GO:0042176">
    <property type="term" value="P:regulation of protein catabolic process"/>
    <property type="evidence" value="ECO:0007669"/>
    <property type="project" value="InterPro"/>
</dbReference>
<feature type="region of interest" description="Disordered" evidence="9">
    <location>
        <begin position="591"/>
        <end position="631"/>
    </location>
</feature>
<evidence type="ECO:0000256" key="2">
    <source>
        <dbReference type="ARBA" id="ARBA00005460"/>
    </source>
</evidence>
<protein>
    <recommendedName>
        <fullName evidence="3 7">26S proteasome non-ATPase regulatory subunit 2</fullName>
    </recommendedName>
</protein>
<dbReference type="Pfam" id="PF17781">
    <property type="entry name" value="RPN1_RPN2_N"/>
    <property type="match status" value="1"/>
</dbReference>
<dbReference type="SUPFAM" id="SSF48371">
    <property type="entry name" value="ARM repeat"/>
    <property type="match status" value="1"/>
</dbReference>
<organism evidence="13 14">
    <name type="scientific">Aphis craccivora</name>
    <name type="common">Cowpea aphid</name>
    <dbReference type="NCBI Taxonomy" id="307492"/>
    <lineage>
        <taxon>Eukaryota</taxon>
        <taxon>Metazoa</taxon>
        <taxon>Ecdysozoa</taxon>
        <taxon>Arthropoda</taxon>
        <taxon>Hexapoda</taxon>
        <taxon>Insecta</taxon>
        <taxon>Pterygota</taxon>
        <taxon>Neoptera</taxon>
        <taxon>Paraneoptera</taxon>
        <taxon>Hemiptera</taxon>
        <taxon>Sternorrhyncha</taxon>
        <taxon>Aphidomorpha</taxon>
        <taxon>Aphidoidea</taxon>
        <taxon>Aphididae</taxon>
        <taxon>Aphidini</taxon>
        <taxon>Aphis</taxon>
        <taxon>Aphis</taxon>
    </lineage>
</organism>
<sequence length="1000" mass="111941">MKKAEKKTEEMSEEDKRLEEELHMLVDRILEKDASLYGLALETLRKLIRTSTTSMTSVPLPLKFLRSYYARLKERCDTIETDDKTKALLCSVVSILAMGQDRKLKDTLRYCLRAGEVDVGDWGHEYVRQLEAEIADEWNSDQENRNKLLSLIKSIVAFDMKHNAEIQACDLLMEIERLDLLQVDKSNYLKVCLYLINCSIYAVEPERTNIYNEVMKHYLNFEEYPRALCLAMSVNDTDTMTKIFVACQDPVVRKQLAYMLGRQYVGLELNDEPKDKADLTNIMSNSHINEHFNSLARELDILEPKTPDDVYKTWLEGLVLRPSYNLDVPVDSARHNLASTFVNAFVNAGFSRDKLVSVEDGNKWMYKNKQHGMLSAAASLGLIHLWDVHGGLTPIDKYLYTSEEYIKAGALLALGIVNVGVRNECDPAYSLLSDYVLHESVLLRIGAVLGLGLAYAGTRRQDVITLLLPVMSNNKSTPEVVALAALSCGMISVGAANHDVISTILQTLVDLPSTELQDGHYSRFLPLALGLCYLGLKDKADALDGDLNVLADPFKSMAKMTVKMCACAGSGDVMTIQQLLHICSEHYTPAPKEEVSKKQTDKKDKDSDKKETTTSAEKEKEKEKNKETASKDLSTMQAVAALAVAVVSMGEDTGSEMCTRIFGQLGRYGEPPVRRAVPLAIALLSISNPQMNIIDVLNKYSHDLDEEVAHNAIFSMGLVGAGTNNARLATMLRQLAQYHAKNTGHLFMVRIAQGLTHMGKGTLSLSPFHTDRQVMNPVAVSGLLITLFSFLDTRNSKSHYLLYTLVVAMYPRWLVTLDEDLEPLPVSVRVGQAVDVIGKAGTPKTIAGVHTHTTPVLLAVGERAELATDEYKCLTPVMEGFVILRKKQENEFLNLLYLFSCLLVAISNIVIITRITDQQVVIINDFISKFCFSIKFLTKQTPAEIGPTTSYFQSKNLHMGHQIYQILNIYIHWDYGLRKGHENLTDFLYAISLKYIEDII</sequence>
<keyword evidence="14" id="KW-1185">Reference proteome</keyword>
<keyword evidence="10" id="KW-1133">Transmembrane helix</keyword>
<evidence type="ECO:0000313" key="14">
    <source>
        <dbReference type="Proteomes" id="UP000478052"/>
    </source>
</evidence>
<dbReference type="InterPro" id="IPR011989">
    <property type="entry name" value="ARM-like"/>
</dbReference>
<dbReference type="PANTHER" id="PTHR10943:SF1">
    <property type="entry name" value="26S PROTEASOME NON-ATPASE REGULATORY SUBUNIT 2"/>
    <property type="match status" value="1"/>
</dbReference>
<evidence type="ECO:0000256" key="5">
    <source>
        <dbReference type="ARBA" id="ARBA00022942"/>
    </source>
</evidence>
<dbReference type="InterPro" id="IPR041433">
    <property type="entry name" value="RPN1_C"/>
</dbReference>
<evidence type="ECO:0000259" key="11">
    <source>
        <dbReference type="Pfam" id="PF17781"/>
    </source>
</evidence>
<evidence type="ECO:0000313" key="13">
    <source>
        <dbReference type="EMBL" id="KAF0766229.1"/>
    </source>
</evidence>
<dbReference type="GO" id="GO:0034515">
    <property type="term" value="C:proteasome storage granule"/>
    <property type="evidence" value="ECO:0007669"/>
    <property type="project" value="TreeGrafter"/>
</dbReference>
<evidence type="ECO:0000256" key="10">
    <source>
        <dbReference type="SAM" id="Phobius"/>
    </source>
</evidence>
<keyword evidence="10" id="KW-0812">Transmembrane</keyword>
<feature type="transmembrane region" description="Helical" evidence="10">
    <location>
        <begin position="895"/>
        <end position="915"/>
    </location>
</feature>
<dbReference type="PIRSF" id="PIRSF015965">
    <property type="entry name" value="26S_Psome_Rpn1"/>
    <property type="match status" value="1"/>
</dbReference>
<comment type="function">
    <text evidence="1">Binds to the intracellular domain of tumor necrosis factor type 1 receptor. The binding domain of TRAP1 and TRAP2 resides outside the death domain of TNFR1.</text>
</comment>
<keyword evidence="4" id="KW-0677">Repeat</keyword>
<dbReference type="InterPro" id="IPR016024">
    <property type="entry name" value="ARM-type_fold"/>
</dbReference>
<dbReference type="AlphaFoldDB" id="A0A6G0Z6N2"/>
<evidence type="ECO:0000256" key="9">
    <source>
        <dbReference type="SAM" id="MobiDB-lite"/>
    </source>
</evidence>
<evidence type="ECO:0000256" key="4">
    <source>
        <dbReference type="ARBA" id="ARBA00022737"/>
    </source>
</evidence>
<dbReference type="Proteomes" id="UP000478052">
    <property type="component" value="Unassembled WGS sequence"/>
</dbReference>
<evidence type="ECO:0000256" key="7">
    <source>
        <dbReference type="PIRNR" id="PIRNR015965"/>
    </source>
</evidence>
<feature type="compositionally biased region" description="Basic and acidic residues" evidence="9">
    <location>
        <begin position="591"/>
        <end position="630"/>
    </location>
</feature>
<dbReference type="OrthoDB" id="10252509at2759"/>
<comment type="function">
    <text evidence="7">Component of the 26S proteasome, a multiprotein complex involved in the ATP-dependent degradation of ubiquitinated proteins. This complex plays a key role in the maintenance of protein homeostasis by removing misfolded or damaged proteins, which could impair cellular functions, and by removing proteins whose functions are no longer required. Therefore, the proteasome participates in numerous cellular processes, including cell cycle progression, apoptosis, or DNA damage repair.</text>
</comment>
<feature type="coiled-coil region" evidence="8">
    <location>
        <begin position="1"/>
        <end position="28"/>
    </location>
</feature>
<proteinExistence type="inferred from homology"/>
<dbReference type="Pfam" id="PF01851">
    <property type="entry name" value="PC_rep"/>
    <property type="match status" value="3"/>
</dbReference>
<comment type="caution">
    <text evidence="13">The sequence shown here is derived from an EMBL/GenBank/DDBJ whole genome shotgun (WGS) entry which is preliminary data.</text>
</comment>
<dbReference type="GO" id="GO:0005634">
    <property type="term" value="C:nucleus"/>
    <property type="evidence" value="ECO:0007669"/>
    <property type="project" value="TreeGrafter"/>
</dbReference>
<evidence type="ECO:0000256" key="6">
    <source>
        <dbReference type="ARBA" id="ARBA00046857"/>
    </source>
</evidence>
<evidence type="ECO:0000256" key="1">
    <source>
        <dbReference type="ARBA" id="ARBA00004031"/>
    </source>
</evidence>
<dbReference type="EMBL" id="VUJU01001239">
    <property type="protein sequence ID" value="KAF0766229.1"/>
    <property type="molecule type" value="Genomic_DNA"/>
</dbReference>
<evidence type="ECO:0000259" key="12">
    <source>
        <dbReference type="Pfam" id="PF18051"/>
    </source>
</evidence>
<keyword evidence="5 7" id="KW-0647">Proteasome</keyword>
<dbReference type="Gene3D" id="1.25.10.10">
    <property type="entry name" value="Leucine-rich Repeat Variant"/>
    <property type="match status" value="1"/>
</dbReference>
<dbReference type="GO" id="GO:0043161">
    <property type="term" value="P:proteasome-mediated ubiquitin-dependent protein catabolic process"/>
    <property type="evidence" value="ECO:0007669"/>
    <property type="project" value="TreeGrafter"/>
</dbReference>
<keyword evidence="10" id="KW-0472">Membrane</keyword>
<feature type="domain" description="26S proteasome non-ATPase regulatory subunit RPN1 C-terminal" evidence="12">
    <location>
        <begin position="837"/>
        <end position="888"/>
    </location>
</feature>
<keyword evidence="8" id="KW-0175">Coiled coil</keyword>
<feature type="domain" description="RPN1 N-terminal" evidence="11">
    <location>
        <begin position="22"/>
        <end position="316"/>
    </location>
</feature>
<reference evidence="13 14" key="1">
    <citation type="submission" date="2019-08" db="EMBL/GenBank/DDBJ databases">
        <title>Whole genome of Aphis craccivora.</title>
        <authorList>
            <person name="Voronova N.V."/>
            <person name="Shulinski R.S."/>
            <person name="Bandarenka Y.V."/>
            <person name="Zhorov D.G."/>
            <person name="Warner D."/>
        </authorList>
    </citation>
    <scope>NUCLEOTIDE SEQUENCE [LARGE SCALE GENOMIC DNA]</scope>
    <source>
        <strain evidence="13">180601</strain>
        <tissue evidence="13">Whole Body</tissue>
    </source>
</reference>
<evidence type="ECO:0000256" key="3">
    <source>
        <dbReference type="ARBA" id="ARBA00014928"/>
    </source>
</evidence>
<accession>A0A6G0Z6N2</accession>
<dbReference type="InterPro" id="IPR016643">
    <property type="entry name" value="26S_Psome_Rpn1"/>
</dbReference>
<comment type="subunit">
    <text evidence="6">Component of the 19S proteasome regulatory particle complex. The 26S proteasome consists of a 20S core particle (CP) and two 19S regulatory subunits (RP). The regulatory particle is made of a lid composed of 9 subunits, a base containing 6 ATPases and few additional components including PSMD2. Interacts with RPGRIP1L. Interacts with CRY1 in a KDM8-dependent manner. Interacts (via C-terminus) with phosphatase UBLCP1 (via ubiquitin-like domain); the interaction recruits UBLCP1 to the 19S regulatory particle where it dephosphorylates 19S subunit PSMC2/RPT1 which impairs PSMC2 ATPase activity and disrupts 26S proteasome assembly.</text>
</comment>
<evidence type="ECO:0000256" key="8">
    <source>
        <dbReference type="SAM" id="Coils"/>
    </source>
</evidence>
<dbReference type="GO" id="GO:0008540">
    <property type="term" value="C:proteasome regulatory particle, base subcomplex"/>
    <property type="evidence" value="ECO:0007669"/>
    <property type="project" value="UniProtKB-UniRule"/>
</dbReference>
<gene>
    <name evidence="13" type="ORF">FWK35_00002324</name>
</gene>
<dbReference type="PANTHER" id="PTHR10943">
    <property type="entry name" value="26S PROTEASOME NON-ATPASE REGULATORY SUBUNIT"/>
    <property type="match status" value="1"/>
</dbReference>